<dbReference type="EMBL" id="JACIDU010000006">
    <property type="protein sequence ID" value="MBB4103287.1"/>
    <property type="molecule type" value="Genomic_DNA"/>
</dbReference>
<dbReference type="Proteomes" id="UP000584824">
    <property type="component" value="Unassembled WGS sequence"/>
</dbReference>
<evidence type="ECO:0000313" key="2">
    <source>
        <dbReference type="Proteomes" id="UP000584824"/>
    </source>
</evidence>
<sequence length="318" mass="35639">MTWDASKYFSKAKRYWSKASGMPRDDDQYLLYVSFFCEMFIRGVLVAKSPVLNADLTEDSIRYAADVDGFDNAKSVSLKTAITRLKDAYPDLKATNLDPIQVLVDARNRELHGENDEIGSQRTNEILPTVYLLMVKGAAVAKQDLTDIIGPEDAAIASQAAEAAIKDRSKRVRADITNCKDRFYERSGVEQTELRTKQTAFAYAVQNNGIHLKMHRCPACGSQAALGGRPVGVSREFLRDGSLMFETRVLPTAFTCDVCGLKLSGLAELMAAGFPHEFTTLDERDPVDFFGVDPMDYVDTDEIIREYNEEMAYRYQDE</sequence>
<proteinExistence type="predicted"/>
<accession>A0A7W6K1B2</accession>
<evidence type="ECO:0000313" key="1">
    <source>
        <dbReference type="EMBL" id="MBB4103287.1"/>
    </source>
</evidence>
<dbReference type="RefSeq" id="WP_183791662.1">
    <property type="nucleotide sequence ID" value="NZ_JACIDU010000006.1"/>
</dbReference>
<name>A0A7W6K1B2_9HYPH</name>
<keyword evidence="2" id="KW-1185">Reference proteome</keyword>
<gene>
    <name evidence="1" type="ORF">GGQ66_001844</name>
</gene>
<organism evidence="1 2">
    <name type="scientific">Allorhizobium borbori</name>
    <dbReference type="NCBI Taxonomy" id="485907"/>
    <lineage>
        <taxon>Bacteria</taxon>
        <taxon>Pseudomonadati</taxon>
        <taxon>Pseudomonadota</taxon>
        <taxon>Alphaproteobacteria</taxon>
        <taxon>Hyphomicrobiales</taxon>
        <taxon>Rhizobiaceae</taxon>
        <taxon>Rhizobium/Agrobacterium group</taxon>
        <taxon>Allorhizobium</taxon>
    </lineage>
</organism>
<protein>
    <submittedName>
        <fullName evidence="1">Uncharacterized protein</fullName>
    </submittedName>
</protein>
<dbReference type="AlphaFoldDB" id="A0A7W6K1B2"/>
<comment type="caution">
    <text evidence="1">The sequence shown here is derived from an EMBL/GenBank/DDBJ whole genome shotgun (WGS) entry which is preliminary data.</text>
</comment>
<reference evidence="1 2" key="1">
    <citation type="submission" date="2020-08" db="EMBL/GenBank/DDBJ databases">
        <title>Genomic Encyclopedia of Type Strains, Phase IV (KMG-IV): sequencing the most valuable type-strain genomes for metagenomic binning, comparative biology and taxonomic classification.</title>
        <authorList>
            <person name="Goeker M."/>
        </authorList>
    </citation>
    <scope>NUCLEOTIDE SEQUENCE [LARGE SCALE GENOMIC DNA]</scope>
    <source>
        <strain evidence="1 2">DSM 26385</strain>
    </source>
</reference>